<dbReference type="InterPro" id="IPR011990">
    <property type="entry name" value="TPR-like_helical_dom_sf"/>
</dbReference>
<dbReference type="PANTHER" id="PTHR10098:SF112">
    <property type="entry name" value="SLR0380 PROTEIN"/>
    <property type="match status" value="1"/>
</dbReference>
<accession>A0ABV4X4Y1</accession>
<protein>
    <submittedName>
        <fullName evidence="2">CHAT domain-containing protein</fullName>
    </submittedName>
</protein>
<dbReference type="RefSeq" id="WP_413270931.1">
    <property type="nucleotide sequence ID" value="NZ_JBHFNQ010000103.1"/>
</dbReference>
<dbReference type="SUPFAM" id="SSF48452">
    <property type="entry name" value="TPR-like"/>
    <property type="match status" value="3"/>
</dbReference>
<dbReference type="Pfam" id="PF12770">
    <property type="entry name" value="CHAT"/>
    <property type="match status" value="1"/>
</dbReference>
<sequence length="856" mass="94712">MIRIRALLKSIHKSVWLGLLTLFLITMVFPATAQINDNFPLGKREVKREIIALNQQNNLNSSLLEQGRMLFANGRFAEAVSVWQQAVKGLQGESDRTQLALTLNYLANAYQELGQWQQAKNAITQSLTLLQAQSSPNILAQALNTQGNIQFATGQTEAALSSWQQAEKAYSQAGDETGFIGSKINQAQALQTLGLYRRAKLNLEELNTKLQSLPNPALKAMGLRSLGVALQVVGDLTRSQEVLNQSLAISQQLNSDSETSATLLSLANTLRALKKPQEALVNYQKAAETASNPLTKMEAKLNELSLLVETKNLESAKKLLPEIELQIEKIPLNRESIYAQVNFANTLIKMGYNPPAIAQVLATAIKNSRQLQDLRSESFALGQLGKLYQQTQQTQEAQNLTKQALTIAQQLNAADIVARLQSQMGEILQQRGDVAGAISAYTESVNILKSLRTDLVAINPDIQFSFQETVEPVYRQLVSLLLKSNPDQNKLKQAREVIESLQIAELDNFFREACLDAKPQQIDRLDPQAAVIYPIILPDRLEVIFSQPGKALRQYTTNLPQAEVEKTLVQLLESLNPFFSSDERLRVSQQVYDWLIKPASAELAANGVKTLVFVQDGLLRNLPMSALYDGKSYLLEKYNIAVAPGLSLVAPQSLTNKKIKVLTGGITESRQGFSALPGVEVEVNKIAQKVPSKVFLNQQFTEENLQSEIAGTAFPIVHLATHGQFSSNPEETFILTWDEKVKVKEFETLLRYREQGNVSPIELLVLSACQTAAGDKRAALGLAGVAVRSGARSTLATLWSVKDESTAELMTEFYQLLSQGNSKAEALRTSQLKLLNQSQYNHPFYWAPFIIVGNWL</sequence>
<comment type="caution">
    <text evidence="2">The sequence shown here is derived from an EMBL/GenBank/DDBJ whole genome shotgun (WGS) entry which is preliminary data.</text>
</comment>
<dbReference type="Pfam" id="PF13424">
    <property type="entry name" value="TPR_12"/>
    <property type="match status" value="3"/>
</dbReference>
<dbReference type="SMART" id="SM00028">
    <property type="entry name" value="TPR"/>
    <property type="match status" value="7"/>
</dbReference>
<proteinExistence type="predicted"/>
<evidence type="ECO:0000259" key="1">
    <source>
        <dbReference type="Pfam" id="PF12770"/>
    </source>
</evidence>
<keyword evidence="3" id="KW-1185">Reference proteome</keyword>
<evidence type="ECO:0000313" key="2">
    <source>
        <dbReference type="EMBL" id="MFB2877839.1"/>
    </source>
</evidence>
<dbReference type="EMBL" id="JBHFNQ010000103">
    <property type="protein sequence ID" value="MFB2877839.1"/>
    <property type="molecule type" value="Genomic_DNA"/>
</dbReference>
<organism evidence="2 3">
    <name type="scientific">Floridaenema aerugineum BLCC-F46</name>
    <dbReference type="NCBI Taxonomy" id="3153654"/>
    <lineage>
        <taxon>Bacteria</taxon>
        <taxon>Bacillati</taxon>
        <taxon>Cyanobacteriota</taxon>
        <taxon>Cyanophyceae</taxon>
        <taxon>Oscillatoriophycideae</taxon>
        <taxon>Aerosakkonematales</taxon>
        <taxon>Aerosakkonemataceae</taxon>
        <taxon>Floridanema</taxon>
        <taxon>Floridanema aerugineum</taxon>
    </lineage>
</organism>
<dbReference type="InterPro" id="IPR024983">
    <property type="entry name" value="CHAT_dom"/>
</dbReference>
<evidence type="ECO:0000313" key="3">
    <source>
        <dbReference type="Proteomes" id="UP001576774"/>
    </source>
</evidence>
<dbReference type="Proteomes" id="UP001576774">
    <property type="component" value="Unassembled WGS sequence"/>
</dbReference>
<name>A0ABV4X4Y1_9CYAN</name>
<gene>
    <name evidence="2" type="ORF">ACE1CC_13370</name>
</gene>
<feature type="domain" description="CHAT" evidence="1">
    <location>
        <begin position="586"/>
        <end position="854"/>
    </location>
</feature>
<dbReference type="Gene3D" id="1.25.40.10">
    <property type="entry name" value="Tetratricopeptide repeat domain"/>
    <property type="match status" value="3"/>
</dbReference>
<dbReference type="PANTHER" id="PTHR10098">
    <property type="entry name" value="RAPSYN-RELATED"/>
    <property type="match status" value="1"/>
</dbReference>
<dbReference type="InterPro" id="IPR019734">
    <property type="entry name" value="TPR_rpt"/>
</dbReference>
<reference evidence="2 3" key="1">
    <citation type="submission" date="2024-09" db="EMBL/GenBank/DDBJ databases">
        <title>Floridaenema gen nov. (Aerosakkonemataceae, Aerosakkonematales ord. nov., Cyanobacteria) from benthic tropical and subtropical fresh waters, with the description of four new species.</title>
        <authorList>
            <person name="Moretto J.A."/>
            <person name="Berthold D.E."/>
            <person name="Lefler F.W."/>
            <person name="Huang I.-S."/>
            <person name="Laughinghouse H. IV."/>
        </authorList>
    </citation>
    <scope>NUCLEOTIDE SEQUENCE [LARGE SCALE GENOMIC DNA]</scope>
    <source>
        <strain evidence="2 3">BLCC-F46</strain>
    </source>
</reference>